<feature type="transmembrane region" description="Helical" evidence="1">
    <location>
        <begin position="44"/>
        <end position="67"/>
    </location>
</feature>
<reference evidence="3" key="1">
    <citation type="submission" date="2017-11" db="EMBL/GenBank/DDBJ databases">
        <title>Complete Genome Sequence of Kyrpidia sp. Strain EA-1, a thermophilic, hydrogen-oxidizing Bacterium, isolated from the Azores.</title>
        <authorList>
            <person name="Reiner J.E."/>
            <person name="Lapp C.J."/>
            <person name="Bunk B."/>
            <person name="Gescher J."/>
        </authorList>
    </citation>
    <scope>NUCLEOTIDE SEQUENCE [LARGE SCALE GENOMIC DNA]</scope>
    <source>
        <strain evidence="3">EA-1</strain>
    </source>
</reference>
<keyword evidence="1" id="KW-0472">Membrane</keyword>
<protein>
    <recommendedName>
        <fullName evidence="4">Membrane protein YkvI</fullName>
    </recommendedName>
</protein>
<dbReference type="AlphaFoldDB" id="A0A2K8N667"/>
<feature type="transmembrane region" description="Helical" evidence="1">
    <location>
        <begin position="117"/>
        <end position="140"/>
    </location>
</feature>
<accession>A0A2K8N667</accession>
<feature type="transmembrane region" description="Helical" evidence="1">
    <location>
        <begin position="87"/>
        <end position="111"/>
    </location>
</feature>
<dbReference type="RefSeq" id="WP_100667667.1">
    <property type="nucleotide sequence ID" value="NZ_CP024955.1"/>
</dbReference>
<feature type="transmembrane region" description="Helical" evidence="1">
    <location>
        <begin position="321"/>
        <end position="339"/>
    </location>
</feature>
<gene>
    <name evidence="2" type="ORF">CVV65_07950</name>
</gene>
<proteinExistence type="predicted"/>
<evidence type="ECO:0000256" key="1">
    <source>
        <dbReference type="SAM" id="Phobius"/>
    </source>
</evidence>
<dbReference type="KEGG" id="kyr:CVV65_07950"/>
<evidence type="ECO:0008006" key="4">
    <source>
        <dbReference type="Google" id="ProtNLM"/>
    </source>
</evidence>
<feature type="transmembrane region" description="Helical" evidence="1">
    <location>
        <begin position="215"/>
        <end position="239"/>
    </location>
</feature>
<name>A0A2K8N667_9BACL</name>
<feature type="transmembrane region" description="Helical" evidence="1">
    <location>
        <begin position="185"/>
        <end position="203"/>
    </location>
</feature>
<feature type="transmembrane region" description="Helical" evidence="1">
    <location>
        <begin position="147"/>
        <end position="165"/>
    </location>
</feature>
<dbReference type="PANTHER" id="PTHR37814">
    <property type="entry name" value="CONSERVED MEMBRANE PROTEIN"/>
    <property type="match status" value="1"/>
</dbReference>
<dbReference type="EMBL" id="CP024955">
    <property type="protein sequence ID" value="ATY84861.1"/>
    <property type="molecule type" value="Genomic_DNA"/>
</dbReference>
<organism evidence="2 3">
    <name type="scientific">Kyrpidia spormannii</name>
    <dbReference type="NCBI Taxonomy" id="2055160"/>
    <lineage>
        <taxon>Bacteria</taxon>
        <taxon>Bacillati</taxon>
        <taxon>Bacillota</taxon>
        <taxon>Bacilli</taxon>
        <taxon>Bacillales</taxon>
        <taxon>Alicyclobacillaceae</taxon>
        <taxon>Kyrpidia</taxon>
    </lineage>
</organism>
<keyword evidence="1" id="KW-0812">Transmembrane</keyword>
<feature type="transmembrane region" description="Helical" evidence="1">
    <location>
        <begin position="296"/>
        <end position="315"/>
    </location>
</feature>
<keyword evidence="3" id="KW-1185">Reference proteome</keyword>
<dbReference type="Proteomes" id="UP000231932">
    <property type="component" value="Chromosome"/>
</dbReference>
<sequence>MNRTQWRMALSVGFTFMGTIVGAGFASGQEILAFFTRFGKASYAAIALAMVLFGVVGSRILLLGAALDGRSSRSLTLHLLGPRIAPVVDATMGLMLFGVTVAMLAGAGALFEERLRLPFSLGVIVTAVLCYLTVLFGLGGIMKANDIIVPLMMLTSAWISFHHFGPRSIAFDLIPLSPWSSATSAVSYAAFNIGLSASVFIPLGRQIRDPRVLRAGAWIGAVGMGFMLLCANAALSRYWPGIADLELPMGRLASELHPGVHAFFIAVLWGEIYSTLIANVFGLIHLVQDLGRRIHPGTIAVLLLVAAFFVSRVGFSNLVHALYPFFGYVSLLLLFLLLWPRRLPNS</sequence>
<dbReference type="PANTHER" id="PTHR37814:SF1">
    <property type="entry name" value="MEMBRANE PROTEIN"/>
    <property type="match status" value="1"/>
</dbReference>
<feature type="transmembrane region" description="Helical" evidence="1">
    <location>
        <begin position="259"/>
        <end position="284"/>
    </location>
</feature>
<keyword evidence="1" id="KW-1133">Transmembrane helix</keyword>
<evidence type="ECO:0000313" key="3">
    <source>
        <dbReference type="Proteomes" id="UP000231932"/>
    </source>
</evidence>
<dbReference type="InterPro" id="IPR038728">
    <property type="entry name" value="YkvI-like"/>
</dbReference>
<dbReference type="OrthoDB" id="4424890at2"/>
<evidence type="ECO:0000313" key="2">
    <source>
        <dbReference type="EMBL" id="ATY84861.1"/>
    </source>
</evidence>